<dbReference type="SUPFAM" id="SSF51905">
    <property type="entry name" value="FAD/NAD(P)-binding domain"/>
    <property type="match status" value="1"/>
</dbReference>
<keyword evidence="3" id="KW-0274">FAD</keyword>
<evidence type="ECO:0000313" key="6">
    <source>
        <dbReference type="Proteomes" id="UP000474957"/>
    </source>
</evidence>
<organism evidence="5 6">
    <name type="scientific">Halovulum marinum</name>
    <dbReference type="NCBI Taxonomy" id="2662447"/>
    <lineage>
        <taxon>Bacteria</taxon>
        <taxon>Pseudomonadati</taxon>
        <taxon>Pseudomonadota</taxon>
        <taxon>Alphaproteobacteria</taxon>
        <taxon>Rhodobacterales</taxon>
        <taxon>Paracoccaceae</taxon>
        <taxon>Halovulum</taxon>
    </lineage>
</organism>
<dbReference type="EMBL" id="WIND01000013">
    <property type="protein sequence ID" value="MSU90912.1"/>
    <property type="molecule type" value="Genomic_DNA"/>
</dbReference>
<evidence type="ECO:0000256" key="1">
    <source>
        <dbReference type="ARBA" id="ARBA00001974"/>
    </source>
</evidence>
<dbReference type="PANTHER" id="PTHR43004">
    <property type="entry name" value="TRK SYSTEM POTASSIUM UPTAKE PROTEIN"/>
    <property type="match status" value="1"/>
</dbReference>
<dbReference type="InterPro" id="IPR002938">
    <property type="entry name" value="FAD-bd"/>
</dbReference>
<proteinExistence type="predicted"/>
<dbReference type="Gene3D" id="3.50.50.60">
    <property type="entry name" value="FAD/NAD(P)-binding domain"/>
    <property type="match status" value="1"/>
</dbReference>
<gene>
    <name evidence="5" type="ORF">GE300_15035</name>
</gene>
<keyword evidence="6" id="KW-1185">Reference proteome</keyword>
<dbReference type="Pfam" id="PF01494">
    <property type="entry name" value="FAD_binding_3"/>
    <property type="match status" value="1"/>
</dbReference>
<keyword evidence="2" id="KW-0285">Flavoprotein</keyword>
<dbReference type="Gene3D" id="3.30.70.2450">
    <property type="match status" value="1"/>
</dbReference>
<dbReference type="GO" id="GO:0071949">
    <property type="term" value="F:FAD binding"/>
    <property type="evidence" value="ECO:0007669"/>
    <property type="project" value="InterPro"/>
</dbReference>
<sequence length="389" mass="42688">MNSSVIIVGAGPVGLTMAWLLHGQGVPVKVFESEPAVPDQLRASTFHPPTLDMLDASGISAELIGAGRITPTWQIRQHENGNSAEFDLGVLKADTAHPYRLQCRQARLCDALLRRLPAEMVEFSTEVQAVGQDDTGAWVEAGGERQGAAYVIGCDGARSIVRGAMGVHLEGQTYPESTVLATSRLPFEEHIPGLSGVNYIWFAQGTYSLLRLPDVWRISLHPAEDETPEDALTDASIRQKTRAIVPHAPEIEVVEKRIYRVHQRIADRYLKGRLLLAGDAAHLNSPKGGMGMNGGIHDAFNLAEKLVQVLNGGDAGLLDKYERQRRPIAAEEILAQADTNRKRMNTIDPEKRRAHLQELKSIAADPDRTRNFLLRSSMIAGLRRAAEIQ</sequence>
<protein>
    <submittedName>
        <fullName evidence="5">NAD(P)-binding protein</fullName>
    </submittedName>
</protein>
<dbReference type="AlphaFoldDB" id="A0A6L5Z4F2"/>
<accession>A0A6L5Z4F2</accession>
<dbReference type="Proteomes" id="UP000474957">
    <property type="component" value="Unassembled WGS sequence"/>
</dbReference>
<feature type="domain" description="FAD-binding" evidence="4">
    <location>
        <begin position="4"/>
        <end position="331"/>
    </location>
</feature>
<evidence type="ECO:0000256" key="3">
    <source>
        <dbReference type="ARBA" id="ARBA00022827"/>
    </source>
</evidence>
<dbReference type="InterPro" id="IPR050641">
    <property type="entry name" value="RIFMO-like"/>
</dbReference>
<evidence type="ECO:0000256" key="2">
    <source>
        <dbReference type="ARBA" id="ARBA00022630"/>
    </source>
</evidence>
<evidence type="ECO:0000259" key="4">
    <source>
        <dbReference type="Pfam" id="PF01494"/>
    </source>
</evidence>
<reference evidence="5 6" key="1">
    <citation type="submission" date="2019-10" db="EMBL/GenBank/DDBJ databases">
        <title>Cognatihalovulum marinum gen. nov. sp. nov., a new member of the family Rhodobacteraceae isolated from deep seawater of the Northwest Indian Ocean.</title>
        <authorList>
            <person name="Ruan C."/>
            <person name="Wang J."/>
            <person name="Zheng X."/>
            <person name="Song L."/>
            <person name="Zhu Y."/>
            <person name="Huang Y."/>
            <person name="Lu Z."/>
            <person name="Du W."/>
            <person name="Huang L."/>
            <person name="Dai X."/>
        </authorList>
    </citation>
    <scope>NUCLEOTIDE SEQUENCE [LARGE SCALE GENOMIC DNA]</scope>
    <source>
        <strain evidence="5 6">2CG4</strain>
    </source>
</reference>
<comment type="caution">
    <text evidence="5">The sequence shown here is derived from an EMBL/GenBank/DDBJ whole genome shotgun (WGS) entry which is preliminary data.</text>
</comment>
<dbReference type="InterPro" id="IPR036188">
    <property type="entry name" value="FAD/NAD-bd_sf"/>
</dbReference>
<dbReference type="RefSeq" id="WP_154447532.1">
    <property type="nucleotide sequence ID" value="NZ_WIND01000013.1"/>
</dbReference>
<evidence type="ECO:0000313" key="5">
    <source>
        <dbReference type="EMBL" id="MSU90912.1"/>
    </source>
</evidence>
<dbReference type="PRINTS" id="PR00420">
    <property type="entry name" value="RNGMNOXGNASE"/>
</dbReference>
<comment type="cofactor">
    <cofactor evidence="1">
        <name>FAD</name>
        <dbReference type="ChEBI" id="CHEBI:57692"/>
    </cofactor>
</comment>
<name>A0A6L5Z4F2_9RHOB</name>
<dbReference type="PANTHER" id="PTHR43004:SF19">
    <property type="entry name" value="BINDING MONOOXYGENASE, PUTATIVE (JCVI)-RELATED"/>
    <property type="match status" value="1"/>
</dbReference>
<dbReference type="GO" id="GO:0016709">
    <property type="term" value="F:oxidoreductase activity, acting on paired donors, with incorporation or reduction of molecular oxygen, NAD(P)H as one donor, and incorporation of one atom of oxygen"/>
    <property type="evidence" value="ECO:0007669"/>
    <property type="project" value="UniProtKB-ARBA"/>
</dbReference>